<dbReference type="PROSITE" id="PS51497">
    <property type="entry name" value="UMA"/>
    <property type="match status" value="1"/>
</dbReference>
<feature type="domain" description="UMA" evidence="1">
    <location>
        <begin position="68"/>
        <end position="121"/>
    </location>
</feature>
<dbReference type="InterPro" id="IPR023340">
    <property type="entry name" value="UMA"/>
</dbReference>
<protein>
    <recommendedName>
        <fullName evidence="1">UMA domain-containing protein</fullName>
    </recommendedName>
</protein>
<sequence>MFSFFKSKKEEPQINITIQPAPIPERNTENNDFVIINNDPVRLTTSSDNIPAQPQLVPHVSVGIIHPLQNIPFKLSPEISTQKNSGNLDVLLLKINEIISIANQNRDSKLQYDFALERNFISQTQ</sequence>
<dbReference type="EMBL" id="GANO01005026">
    <property type="protein sequence ID" value="JAB54845.1"/>
    <property type="molecule type" value="mRNA"/>
</dbReference>
<organism evidence="2">
    <name type="scientific">Corethrella appendiculata</name>
    <dbReference type="NCBI Taxonomy" id="1370023"/>
    <lineage>
        <taxon>Eukaryota</taxon>
        <taxon>Metazoa</taxon>
        <taxon>Ecdysozoa</taxon>
        <taxon>Arthropoda</taxon>
        <taxon>Hexapoda</taxon>
        <taxon>Insecta</taxon>
        <taxon>Pterygota</taxon>
        <taxon>Neoptera</taxon>
        <taxon>Endopterygota</taxon>
        <taxon>Diptera</taxon>
        <taxon>Nematocera</taxon>
        <taxon>Culicoidea</taxon>
        <taxon>Chaoboridae</taxon>
        <taxon>Corethrella</taxon>
    </lineage>
</organism>
<accession>U5ES03</accession>
<dbReference type="AlphaFoldDB" id="U5ES03"/>
<evidence type="ECO:0000259" key="1">
    <source>
        <dbReference type="PROSITE" id="PS51497"/>
    </source>
</evidence>
<reference evidence="2" key="1">
    <citation type="journal article" date="2014" name="Insect Biochem. Mol. Biol.">
        <title>An insight into the sialome of the frog biting fly, Corethrella appendiculata.</title>
        <authorList>
            <person name="Ribeiro J.M.C."/>
            <person name="Chagas A.C."/>
            <person name="Pham V.M."/>
            <person name="Lounibos L.P."/>
            <person name="Calvo E."/>
        </authorList>
    </citation>
    <scope>NUCLEOTIDE SEQUENCE</scope>
    <source>
        <tissue evidence="2">Salivary glands</tissue>
    </source>
</reference>
<name>U5ES03_9DIPT</name>
<evidence type="ECO:0000313" key="2">
    <source>
        <dbReference type="EMBL" id="JAB54845.1"/>
    </source>
</evidence>
<proteinExistence type="evidence at transcript level"/>